<dbReference type="AlphaFoldDB" id="A0AB33B726"/>
<organism evidence="2 3">
    <name type="scientific">Bacillus thuringiensis</name>
    <dbReference type="NCBI Taxonomy" id="1428"/>
    <lineage>
        <taxon>Bacteria</taxon>
        <taxon>Bacillati</taxon>
        <taxon>Bacillota</taxon>
        <taxon>Bacilli</taxon>
        <taxon>Bacillales</taxon>
        <taxon>Bacillaceae</taxon>
        <taxon>Bacillus</taxon>
        <taxon>Bacillus cereus group</taxon>
    </lineage>
</organism>
<dbReference type="EMBL" id="CP009336">
    <property type="protein sequence ID" value="AJG79502.1"/>
    <property type="molecule type" value="Genomic_DNA"/>
</dbReference>
<keyword evidence="1" id="KW-1133">Transmembrane helix</keyword>
<keyword evidence="1" id="KW-0812">Transmembrane</keyword>
<evidence type="ECO:0000313" key="2">
    <source>
        <dbReference type="EMBL" id="AJG79502.1"/>
    </source>
</evidence>
<dbReference type="KEGG" id="btw:BF38_5457"/>
<evidence type="ECO:0000256" key="1">
    <source>
        <dbReference type="SAM" id="Phobius"/>
    </source>
</evidence>
<keyword evidence="1" id="KW-0472">Membrane</keyword>
<proteinExistence type="predicted"/>
<evidence type="ECO:0000313" key="3">
    <source>
        <dbReference type="Proteomes" id="UP000031876"/>
    </source>
</evidence>
<protein>
    <submittedName>
        <fullName evidence="2">Uncharacterized protein</fullName>
    </submittedName>
</protein>
<feature type="transmembrane region" description="Helical" evidence="1">
    <location>
        <begin position="28"/>
        <end position="46"/>
    </location>
</feature>
<dbReference type="Proteomes" id="UP000031876">
    <property type="component" value="Plasmid 1"/>
</dbReference>
<reference evidence="2 3" key="1">
    <citation type="journal article" date="2015" name="Genome Announc.">
        <title>Complete genome sequences for 35 biothreat assay-relevant bacillus species.</title>
        <authorList>
            <person name="Johnson S.L."/>
            <person name="Daligault H.E."/>
            <person name="Davenport K.W."/>
            <person name="Jaissle J."/>
            <person name="Frey K.G."/>
            <person name="Ladner J.T."/>
            <person name="Broomall S.M."/>
            <person name="Bishop-Lilly K.A."/>
            <person name="Bruce D.C."/>
            <person name="Gibbons H.S."/>
            <person name="Coyne S.R."/>
            <person name="Lo C.C."/>
            <person name="Meincke L."/>
            <person name="Munk A.C."/>
            <person name="Koroleva G.I."/>
            <person name="Rosenzweig C.N."/>
            <person name="Palacios G.F."/>
            <person name="Redden C.L."/>
            <person name="Minogue T.D."/>
            <person name="Chain P.S."/>
        </authorList>
    </citation>
    <scope>NUCLEOTIDE SEQUENCE [LARGE SCALE GENOMIC DNA]</scope>
    <source>
        <strain evidence="2 3">HD1011</strain>
    </source>
</reference>
<sequence length="59" mass="6855">MKKVCCFNYRITSSYIARENQWINWIEVFVYPIGLILCMILGHFGLPEFSILVGLVCIV</sequence>
<geneLocation type="plasmid" evidence="2 3">
    <name>1</name>
</geneLocation>
<keyword evidence="2" id="KW-0614">Plasmid</keyword>
<gene>
    <name evidence="2" type="ORF">BF38_5457</name>
</gene>
<name>A0AB33B726_BACTU</name>
<accession>A0AB33B726</accession>